<keyword evidence="13" id="KW-1185">Reference proteome</keyword>
<evidence type="ECO:0000256" key="4">
    <source>
        <dbReference type="ARBA" id="ARBA00022617"/>
    </source>
</evidence>
<name>V8C549_9HELI</name>
<evidence type="ECO:0000256" key="7">
    <source>
        <dbReference type="ARBA" id="ARBA00022837"/>
    </source>
</evidence>
<keyword evidence="11" id="KW-1133">Transmembrane helix</keyword>
<comment type="caution">
    <text evidence="12">The sequence shown here is derived from an EMBL/GenBank/DDBJ whole genome shotgun (WGS) entry which is preliminary data.</text>
</comment>
<dbReference type="InterPro" id="IPR036280">
    <property type="entry name" value="Multihaem_cyt_sf"/>
</dbReference>
<dbReference type="STRING" id="1357400.HMPREF2086_01934"/>
<keyword evidence="11" id="KW-0812">Transmembrane</keyword>
<evidence type="ECO:0000256" key="9">
    <source>
        <dbReference type="ARBA" id="ARBA00023004"/>
    </source>
</evidence>
<keyword evidence="9" id="KW-0408">Iron</keyword>
<dbReference type="EC" id="1.7.2.2" evidence="3"/>
<dbReference type="PANTHER" id="PTHR30633:SF0">
    <property type="entry name" value="CYTOCHROME C-552"/>
    <property type="match status" value="1"/>
</dbReference>
<dbReference type="GO" id="GO:0046872">
    <property type="term" value="F:metal ion binding"/>
    <property type="evidence" value="ECO:0007669"/>
    <property type="project" value="UniProtKB-KW"/>
</dbReference>
<sequence length="613" mass="68564">MNNNKKLWGILAIGLIVGFVVAYISADIGEKKGEQIALASANMAGISDDDPRFTTWGKAFPEHLDSYLKGANYEPVPTKFGGNLSYNKLDRFPQLVRMWAGYPFSVDFNEERHHFYIQSDQMKTARNNKDLLNSAGLKAFGGQPTACMNCHSGWTKWLIDNVAGGDFVKFNSAKYWTMIKNVPTMDNQAPDSKEHTGLHGGTRMGLTCADCHSPNDMSLRLTRPALIEALVDRGYEKDSKQGIKASRQEMRTLVCAQCHVEYYFKSTGSKVATMGESIASNPNAKWLDGSQKTYEQIDYWRDGNKPTEVTVDGLTLAFPWSEWKKGEPFRIEMLDDYYDKVREKFPQDWVHKETKAPMIKIQHPETEFASGGIHAQNGVSCADCHMPYTRGGAKKITSHEFTSPLRDVNAACKSCHAQPEEYLKAQVYSIQTSIASMQRSAEYAIVSLIEDIKNVRAAMGNLAKYQTDGKADDKKISAALKEVLELHRKSQMRADFVNAENSTGFHNPTEAARIMGQSIAMAKEGQGLLVVLAQKDGITITPSNLGFKEIQKYAPGLLRYPADMDGHKKGDIYYDEHDEKDVNRAPAKDLLELDENLAPYNYKKIIKPLTSAK</sequence>
<comment type="similarity">
    <text evidence="2">Belongs to the cytochrome c-552 family.</text>
</comment>
<comment type="catalytic activity">
    <reaction evidence="10">
        <text>6 Fe(III)-[cytochrome c] + NH4(+) + 2 H2O = 6 Fe(II)-[cytochrome c] + nitrite + 8 H(+)</text>
        <dbReference type="Rhea" id="RHEA:13089"/>
        <dbReference type="Rhea" id="RHEA-COMP:10350"/>
        <dbReference type="Rhea" id="RHEA-COMP:14399"/>
        <dbReference type="ChEBI" id="CHEBI:15377"/>
        <dbReference type="ChEBI" id="CHEBI:15378"/>
        <dbReference type="ChEBI" id="CHEBI:16301"/>
        <dbReference type="ChEBI" id="CHEBI:28938"/>
        <dbReference type="ChEBI" id="CHEBI:29033"/>
        <dbReference type="ChEBI" id="CHEBI:29034"/>
        <dbReference type="EC" id="1.7.2.2"/>
    </reaction>
</comment>
<evidence type="ECO:0000313" key="13">
    <source>
        <dbReference type="Proteomes" id="UP000018731"/>
    </source>
</evidence>
<dbReference type="Proteomes" id="UP000018731">
    <property type="component" value="Unassembled WGS sequence"/>
</dbReference>
<gene>
    <name evidence="12" type="ORF">HMPREF2086_01934</name>
</gene>
<organism evidence="12 13">
    <name type="scientific">Helicobacter macacae MIT 99-5501</name>
    <dbReference type="NCBI Taxonomy" id="1357400"/>
    <lineage>
        <taxon>Bacteria</taxon>
        <taxon>Pseudomonadati</taxon>
        <taxon>Campylobacterota</taxon>
        <taxon>Epsilonproteobacteria</taxon>
        <taxon>Campylobacterales</taxon>
        <taxon>Helicobacteraceae</taxon>
        <taxon>Helicobacter</taxon>
    </lineage>
</organism>
<dbReference type="PANTHER" id="PTHR30633">
    <property type="entry name" value="CYTOCHROME C-552 RESPIRATORY NITRITE REDUCTASE"/>
    <property type="match status" value="1"/>
</dbReference>
<evidence type="ECO:0000256" key="8">
    <source>
        <dbReference type="ARBA" id="ARBA00023002"/>
    </source>
</evidence>
<dbReference type="GO" id="GO:0030288">
    <property type="term" value="C:outer membrane-bounded periplasmic space"/>
    <property type="evidence" value="ECO:0007669"/>
    <property type="project" value="TreeGrafter"/>
</dbReference>
<keyword evidence="6" id="KW-0732">Signal</keyword>
<keyword evidence="11" id="KW-0472">Membrane</keyword>
<dbReference type="HOGENOM" id="CLU_035040_1_0_7"/>
<feature type="transmembrane region" description="Helical" evidence="11">
    <location>
        <begin position="7"/>
        <end position="26"/>
    </location>
</feature>
<dbReference type="SUPFAM" id="SSF48695">
    <property type="entry name" value="Multiheme cytochromes"/>
    <property type="match status" value="1"/>
</dbReference>
<evidence type="ECO:0000256" key="11">
    <source>
        <dbReference type="SAM" id="Phobius"/>
    </source>
</evidence>
<dbReference type="Gene3D" id="1.20.140.10">
    <property type="entry name" value="Butyryl-CoA Dehydrogenase, subunit A, domain 3"/>
    <property type="match status" value="1"/>
</dbReference>
<evidence type="ECO:0000313" key="12">
    <source>
        <dbReference type="EMBL" id="ETD22207.1"/>
    </source>
</evidence>
<dbReference type="GO" id="GO:0042279">
    <property type="term" value="F:nitrite reductase (cytochrome, ammonia-forming) activity"/>
    <property type="evidence" value="ECO:0007669"/>
    <property type="project" value="UniProtKB-EC"/>
</dbReference>
<evidence type="ECO:0000256" key="10">
    <source>
        <dbReference type="ARBA" id="ARBA00049131"/>
    </source>
</evidence>
<reference evidence="12 13" key="1">
    <citation type="journal article" date="2014" name="Genome Announc.">
        <title>Draft genome sequences of six enterohepatic helicobacter species isolated from humans and one from rhesus macaques.</title>
        <authorList>
            <person name="Shen Z."/>
            <person name="Sheh A."/>
            <person name="Young S.K."/>
            <person name="Abouelliel A."/>
            <person name="Ward D.V."/>
            <person name="Earl A.M."/>
            <person name="Fox J.G."/>
        </authorList>
    </citation>
    <scope>NUCLEOTIDE SEQUENCE [LARGE SCALE GENOMIC DNA]</scope>
    <source>
        <strain evidence="12 13">MIT 99-5501</strain>
    </source>
</reference>
<keyword evidence="5" id="KW-0479">Metal-binding</keyword>
<dbReference type="InterPro" id="IPR003321">
    <property type="entry name" value="Cyt_c552"/>
</dbReference>
<dbReference type="AlphaFoldDB" id="V8C549"/>
<comment type="subcellular location">
    <subcellularLocation>
        <location evidence="1">Cell envelope</location>
    </subcellularLocation>
</comment>
<dbReference type="eggNOG" id="COG3303">
    <property type="taxonomic scope" value="Bacteria"/>
</dbReference>
<dbReference type="RefSeq" id="WP_023928773.1">
    <property type="nucleotide sequence ID" value="NZ_KI669456.1"/>
</dbReference>
<keyword evidence="7" id="KW-0106">Calcium</keyword>
<dbReference type="CDD" id="cd00548">
    <property type="entry name" value="NrfA-like"/>
    <property type="match status" value="1"/>
</dbReference>
<protein>
    <recommendedName>
        <fullName evidence="3">nitrite reductase (cytochrome; ammonia-forming)</fullName>
        <ecNumber evidence="3">1.7.2.2</ecNumber>
    </recommendedName>
</protein>
<dbReference type="EMBL" id="AZJI01000010">
    <property type="protein sequence ID" value="ETD22207.1"/>
    <property type="molecule type" value="Genomic_DNA"/>
</dbReference>
<dbReference type="Pfam" id="PF02335">
    <property type="entry name" value="Cytochrom_C552"/>
    <property type="match status" value="1"/>
</dbReference>
<dbReference type="PATRIC" id="fig|1357400.3.peg.2621"/>
<keyword evidence="8" id="KW-0560">Oxidoreductase</keyword>
<proteinExistence type="inferred from homology"/>
<dbReference type="GO" id="GO:0019645">
    <property type="term" value="P:anaerobic electron transport chain"/>
    <property type="evidence" value="ECO:0007669"/>
    <property type="project" value="TreeGrafter"/>
</dbReference>
<evidence type="ECO:0000256" key="1">
    <source>
        <dbReference type="ARBA" id="ARBA00004196"/>
    </source>
</evidence>
<evidence type="ECO:0000256" key="2">
    <source>
        <dbReference type="ARBA" id="ARBA00009288"/>
    </source>
</evidence>
<accession>V8C549</accession>
<dbReference type="Gene3D" id="1.10.1130.10">
    <property type="entry name" value="Flavocytochrome C3, Chain A"/>
    <property type="match status" value="1"/>
</dbReference>
<evidence type="ECO:0000256" key="6">
    <source>
        <dbReference type="ARBA" id="ARBA00022729"/>
    </source>
</evidence>
<evidence type="ECO:0000256" key="3">
    <source>
        <dbReference type="ARBA" id="ARBA00011887"/>
    </source>
</evidence>
<dbReference type="GO" id="GO:0020037">
    <property type="term" value="F:heme binding"/>
    <property type="evidence" value="ECO:0007669"/>
    <property type="project" value="TreeGrafter"/>
</dbReference>
<dbReference type="OrthoDB" id="9780421at2"/>
<evidence type="ECO:0000256" key="5">
    <source>
        <dbReference type="ARBA" id="ARBA00022723"/>
    </source>
</evidence>
<keyword evidence="4" id="KW-0349">Heme</keyword>